<evidence type="ECO:0000313" key="1">
    <source>
        <dbReference type="EMBL" id="POS69783.1"/>
    </source>
</evidence>
<dbReference type="Proteomes" id="UP000094444">
    <property type="component" value="Unassembled WGS sequence"/>
</dbReference>
<dbReference type="EMBL" id="MAVT02001995">
    <property type="protein sequence ID" value="POS69783.1"/>
    <property type="molecule type" value="Genomic_DNA"/>
</dbReference>
<accession>A0A2P5HHQ0</accession>
<keyword evidence="2" id="KW-1185">Reference proteome</keyword>
<name>A0A2P5HHQ0_DIAHE</name>
<organism evidence="1 2">
    <name type="scientific">Diaporthe helianthi</name>
    <dbReference type="NCBI Taxonomy" id="158607"/>
    <lineage>
        <taxon>Eukaryota</taxon>
        <taxon>Fungi</taxon>
        <taxon>Dikarya</taxon>
        <taxon>Ascomycota</taxon>
        <taxon>Pezizomycotina</taxon>
        <taxon>Sordariomycetes</taxon>
        <taxon>Sordariomycetidae</taxon>
        <taxon>Diaporthales</taxon>
        <taxon>Diaporthaceae</taxon>
        <taxon>Diaporthe</taxon>
    </lineage>
</organism>
<dbReference type="AlphaFoldDB" id="A0A2P5HHQ0"/>
<gene>
    <name evidence="1" type="ORF">DHEL01_v211822</name>
</gene>
<protein>
    <submittedName>
        <fullName evidence="1">Uncharacterized protein</fullName>
    </submittedName>
</protein>
<proteinExistence type="predicted"/>
<comment type="caution">
    <text evidence="1">The sequence shown here is derived from an EMBL/GenBank/DDBJ whole genome shotgun (WGS) entry which is preliminary data.</text>
</comment>
<dbReference type="InParanoid" id="A0A2P5HHQ0"/>
<reference evidence="1" key="1">
    <citation type="submission" date="2017-09" db="EMBL/GenBank/DDBJ databases">
        <title>Polyketide synthases of a Diaporthe helianthi virulent isolate.</title>
        <authorList>
            <person name="Baroncelli R."/>
        </authorList>
    </citation>
    <scope>NUCLEOTIDE SEQUENCE [LARGE SCALE GENOMIC DNA]</scope>
    <source>
        <strain evidence="1">7/96</strain>
    </source>
</reference>
<evidence type="ECO:0000313" key="2">
    <source>
        <dbReference type="Proteomes" id="UP000094444"/>
    </source>
</evidence>
<dbReference type="OrthoDB" id="5217300at2759"/>
<sequence length="110" mass="12675">MSLNAEADKKDAVLRVRLTEADVKVVELVEAATQYEYEASEGLDEYIDQRMEELRDELTLYMDDRYDFLGLDTVVWAEMEEFLEEHIGAAMDDLRERLAGGAVRVILPEE</sequence>